<dbReference type="GO" id="GO:0004386">
    <property type="term" value="F:helicase activity"/>
    <property type="evidence" value="ECO:0007669"/>
    <property type="project" value="UniProtKB-KW"/>
</dbReference>
<dbReference type="InterPro" id="IPR027417">
    <property type="entry name" value="P-loop_NTPase"/>
</dbReference>
<keyword evidence="1" id="KW-0067">ATP-binding</keyword>
<dbReference type="GeneID" id="17699644"/>
<keyword evidence="2" id="KW-1185">Reference proteome</keyword>
<dbReference type="OrthoDB" id="8207at10239"/>
<keyword evidence="1" id="KW-0547">Nucleotide-binding</keyword>
<organism evidence="1 2">
    <name type="scientific">Ralstonia phage RSB3</name>
    <dbReference type="NCBI Taxonomy" id="1402875"/>
    <lineage>
        <taxon>Viruses</taxon>
        <taxon>Duplodnaviria</taxon>
        <taxon>Heunggongvirae</taxon>
        <taxon>Uroviricota</taxon>
        <taxon>Caudoviricetes</taxon>
        <taxon>Autographivirales</taxon>
        <taxon>Autoscriptoviridae</taxon>
        <taxon>Jiaoyazivirus</taxon>
        <taxon>Jiaoyazivirus RSB3</taxon>
    </lineage>
</organism>
<proteinExistence type="predicted"/>
<evidence type="ECO:0000313" key="2">
    <source>
        <dbReference type="Proteomes" id="UP000016888"/>
    </source>
</evidence>
<dbReference type="Proteomes" id="UP000016888">
    <property type="component" value="Segment"/>
</dbReference>
<evidence type="ECO:0000313" key="1">
    <source>
        <dbReference type="EMBL" id="BAN92328.1"/>
    </source>
</evidence>
<dbReference type="KEGG" id="vg:17699644"/>
<keyword evidence="1" id="KW-0347">Helicase</keyword>
<sequence length="425" mass="47214">MSDNLILHALRDRRRFNTLRAAVPDDMLSPDTTNMLAWFNLYFHTYPEAERIDVPELQALIKLRADPNAGPEAIGVVQHLAGELLHEPPLDAIAGISNTLRERDLSGRAGALIAAYQRGEEVDLAYELKALALDAKREMQAGGVSQWADGDILDYLRDDADEGGLLLDAFGDILTRSIKGLRPGHNVAVVAPTDKGKTSLLCRLAASWARQRREAFLTDGRPILYLVNEGQAERITTRMWQTSLNCSREQMYAWGNDGSINSRYEKVIGRRDAIRMKNIHGKNVSQVEQIIEHHNPYVVITDMTGRIRSVSNRGGAANDIGQLEEVWNGMRELAAIHNFLHVGTIQVSAEGFDMLYPPLSAMQNSKTGIQTTLDLCLMMGALTNMPNVRGISTPKNKLSRAGMKGENQFQTVFDPQLNVWEMPSA</sequence>
<dbReference type="SUPFAM" id="SSF52540">
    <property type="entry name" value="P-loop containing nucleoside triphosphate hydrolases"/>
    <property type="match status" value="1"/>
</dbReference>
<dbReference type="EMBL" id="AB854109">
    <property type="protein sequence ID" value="BAN92328.1"/>
    <property type="molecule type" value="Genomic_DNA"/>
</dbReference>
<reference evidence="1 2" key="1">
    <citation type="submission" date="2013-09" db="EMBL/GenBank/DDBJ databases">
        <title>Genomic characterization of Ralstonia solanacearum phage phiRSB3.</title>
        <authorList>
            <person name="Kawasaki T."/>
            <person name="Matsunami M."/>
            <person name="Fujie M."/>
            <person name="Yamada T."/>
        </authorList>
    </citation>
    <scope>NUCLEOTIDE SEQUENCE [LARGE SCALE GENOMIC DNA]</scope>
</reference>
<dbReference type="Gene3D" id="3.40.50.300">
    <property type="entry name" value="P-loop containing nucleotide triphosphate hydrolases"/>
    <property type="match status" value="1"/>
</dbReference>
<protein>
    <submittedName>
        <fullName evidence="1">Putative DNA helicase</fullName>
    </submittedName>
</protein>
<dbReference type="RefSeq" id="YP_008853905.1">
    <property type="nucleotide sequence ID" value="NC_022917.1"/>
</dbReference>
<keyword evidence="1" id="KW-0378">Hydrolase</keyword>
<name>U3TK70_9CAUD</name>
<dbReference type="Pfam" id="PF13481">
    <property type="entry name" value="AAA_25"/>
    <property type="match status" value="1"/>
</dbReference>
<accession>U3TK70</accession>